<organism evidence="1 2">
    <name type="scientific">Nocardia acididurans</name>
    <dbReference type="NCBI Taxonomy" id="2802282"/>
    <lineage>
        <taxon>Bacteria</taxon>
        <taxon>Bacillati</taxon>
        <taxon>Actinomycetota</taxon>
        <taxon>Actinomycetes</taxon>
        <taxon>Mycobacteriales</taxon>
        <taxon>Nocardiaceae</taxon>
        <taxon>Nocardia</taxon>
    </lineage>
</organism>
<proteinExistence type="predicted"/>
<evidence type="ECO:0000313" key="1">
    <source>
        <dbReference type="EMBL" id="MBL1075239.1"/>
    </source>
</evidence>
<protein>
    <submittedName>
        <fullName evidence="1">ADP-ribosylglycohydrolase family protein</fullName>
    </submittedName>
</protein>
<dbReference type="InterPro" id="IPR005502">
    <property type="entry name" value="Ribosyl_crysJ1"/>
</dbReference>
<name>A0ABS1M3W8_9NOCA</name>
<gene>
    <name evidence="1" type="ORF">JK358_12630</name>
</gene>
<keyword evidence="2" id="KW-1185">Reference proteome</keyword>
<accession>A0ABS1M3W8</accession>
<sequence length="313" mass="33318">MLDSLDGLSVGDALGAEFPVMRRSIPDIRAGDRPPGPWAWTDDTEMACTLVAELLRHGTIDQDRIAKAFAERFSPHRDYGFMAADTLRRIGNGVHWRQAAGTAFDNRGSYGNGAAMRVAPLGAFHAGEPERAVAEAIRSAQVTHMHPEGTAGAAAVALAACVAAHARLRGFRPSPQEFIATVLDGLEPGETTHGIHRARDLLGASAEQAANELGNGSLVTAQNTVPFTIWVAATHLTDYSAAIVTCIAVGGDIDTTSAIAGGIVAAYTGTVRSTGVPQTWLTAREPLPDWFHQIRLRKPAGLGRVRRWFPSTK</sequence>
<dbReference type="SUPFAM" id="SSF101478">
    <property type="entry name" value="ADP-ribosylglycohydrolase"/>
    <property type="match status" value="1"/>
</dbReference>
<dbReference type="Pfam" id="PF03747">
    <property type="entry name" value="ADP_ribosyl_GH"/>
    <property type="match status" value="1"/>
</dbReference>
<dbReference type="InterPro" id="IPR050792">
    <property type="entry name" value="ADP-ribosylglycohydrolase"/>
</dbReference>
<dbReference type="InterPro" id="IPR036705">
    <property type="entry name" value="Ribosyl_crysJ1_sf"/>
</dbReference>
<comment type="caution">
    <text evidence="1">The sequence shown here is derived from an EMBL/GenBank/DDBJ whole genome shotgun (WGS) entry which is preliminary data.</text>
</comment>
<evidence type="ECO:0000313" key="2">
    <source>
        <dbReference type="Proteomes" id="UP000602198"/>
    </source>
</evidence>
<dbReference type="PANTHER" id="PTHR16222:SF12">
    <property type="entry name" value="ADP-RIBOSYLGLYCOHYDROLASE-RELATED"/>
    <property type="match status" value="1"/>
</dbReference>
<dbReference type="Gene3D" id="1.10.4080.10">
    <property type="entry name" value="ADP-ribosylation/Crystallin J1"/>
    <property type="match status" value="1"/>
</dbReference>
<dbReference type="EMBL" id="JAERRJ010000004">
    <property type="protein sequence ID" value="MBL1075239.1"/>
    <property type="molecule type" value="Genomic_DNA"/>
</dbReference>
<dbReference type="Proteomes" id="UP000602198">
    <property type="component" value="Unassembled WGS sequence"/>
</dbReference>
<reference evidence="1 2" key="1">
    <citation type="submission" date="2021-01" db="EMBL/GenBank/DDBJ databases">
        <title>WGS of actinomycetes isolated from Thailand.</title>
        <authorList>
            <person name="Thawai C."/>
        </authorList>
    </citation>
    <scope>NUCLEOTIDE SEQUENCE [LARGE SCALE GENOMIC DNA]</scope>
    <source>
        <strain evidence="1 2">LPG 2</strain>
    </source>
</reference>
<dbReference type="PANTHER" id="PTHR16222">
    <property type="entry name" value="ADP-RIBOSYLGLYCOHYDROLASE"/>
    <property type="match status" value="1"/>
</dbReference>